<dbReference type="OrthoDB" id="8187975at2759"/>
<dbReference type="InterPro" id="IPR031311">
    <property type="entry name" value="CHIT_BIND_RR_consensus"/>
</dbReference>
<reference evidence="6" key="1">
    <citation type="submission" date="2025-08" db="UniProtKB">
        <authorList>
            <consortium name="RefSeq"/>
        </authorList>
    </citation>
    <scope>IDENTIFICATION</scope>
    <source>
        <tissue evidence="6">Whole body</tissue>
    </source>
</reference>
<dbReference type="OMA" id="YKWLYET"/>
<dbReference type="Pfam" id="PF00379">
    <property type="entry name" value="Chitin_bind_4"/>
    <property type="match status" value="1"/>
</dbReference>
<proteinExistence type="predicted"/>
<name>A0A8B8HRX7_VANTA</name>
<keyword evidence="1 3" id="KW-0193">Cuticle</keyword>
<dbReference type="Proteomes" id="UP001652626">
    <property type="component" value="Chromosome 6"/>
</dbReference>
<keyword evidence="2" id="KW-0732">Signal</keyword>
<evidence type="ECO:0000313" key="6">
    <source>
        <dbReference type="RefSeq" id="XP_026486351.2"/>
    </source>
</evidence>
<protein>
    <submittedName>
        <fullName evidence="6">Endocuticle structural glycoprotein SgAbd-8-like</fullName>
    </submittedName>
</protein>
<dbReference type="InterPro" id="IPR000618">
    <property type="entry name" value="Insect_cuticle"/>
</dbReference>
<organism evidence="5 6">
    <name type="scientific">Vanessa tameamea</name>
    <name type="common">Kamehameha butterfly</name>
    <dbReference type="NCBI Taxonomy" id="334116"/>
    <lineage>
        <taxon>Eukaryota</taxon>
        <taxon>Metazoa</taxon>
        <taxon>Ecdysozoa</taxon>
        <taxon>Arthropoda</taxon>
        <taxon>Hexapoda</taxon>
        <taxon>Insecta</taxon>
        <taxon>Pterygota</taxon>
        <taxon>Neoptera</taxon>
        <taxon>Endopterygota</taxon>
        <taxon>Lepidoptera</taxon>
        <taxon>Glossata</taxon>
        <taxon>Ditrysia</taxon>
        <taxon>Papilionoidea</taxon>
        <taxon>Nymphalidae</taxon>
        <taxon>Nymphalinae</taxon>
        <taxon>Vanessa</taxon>
    </lineage>
</organism>
<dbReference type="InterPro" id="IPR050468">
    <property type="entry name" value="Cuticle_Struct_Prot"/>
</dbReference>
<evidence type="ECO:0000256" key="2">
    <source>
        <dbReference type="ARBA" id="ARBA00022729"/>
    </source>
</evidence>
<gene>
    <name evidence="6" type="primary">LOC113393589</name>
</gene>
<accession>A0A8B8HRX7</accession>
<dbReference type="RefSeq" id="XP_026486351.2">
    <property type="nucleotide sequence ID" value="XM_026630566.2"/>
</dbReference>
<dbReference type="PROSITE" id="PS51155">
    <property type="entry name" value="CHIT_BIND_RR_2"/>
    <property type="match status" value="1"/>
</dbReference>
<dbReference type="PRINTS" id="PR00947">
    <property type="entry name" value="CUTICLE"/>
</dbReference>
<evidence type="ECO:0000313" key="5">
    <source>
        <dbReference type="Proteomes" id="UP001652626"/>
    </source>
</evidence>
<keyword evidence="4" id="KW-1133">Transmembrane helix</keyword>
<evidence type="ECO:0000256" key="1">
    <source>
        <dbReference type="ARBA" id="ARBA00022460"/>
    </source>
</evidence>
<dbReference type="GO" id="GO:0008010">
    <property type="term" value="F:structural constituent of chitin-based larval cuticle"/>
    <property type="evidence" value="ECO:0007669"/>
    <property type="project" value="TreeGrafter"/>
</dbReference>
<keyword evidence="5" id="KW-1185">Reference proteome</keyword>
<evidence type="ECO:0000256" key="3">
    <source>
        <dbReference type="PROSITE-ProRule" id="PRU00497"/>
    </source>
</evidence>
<dbReference type="GO" id="GO:0062129">
    <property type="term" value="C:chitin-based extracellular matrix"/>
    <property type="evidence" value="ECO:0007669"/>
    <property type="project" value="TreeGrafter"/>
</dbReference>
<dbReference type="PANTHER" id="PTHR10380:SF217">
    <property type="entry name" value="CUTICULAR PROTEIN 49AE"/>
    <property type="match status" value="1"/>
</dbReference>
<dbReference type="AlphaFoldDB" id="A0A8B8HRX7"/>
<keyword evidence="4" id="KW-0472">Membrane</keyword>
<feature type="transmembrane region" description="Helical" evidence="4">
    <location>
        <begin position="12"/>
        <end position="35"/>
    </location>
</feature>
<dbReference type="GeneID" id="113393589"/>
<sequence>MTGYKNKRKFYVYGYLIFFLFQISIFFIGLLVVSLNAQPQRGNDPIPILRFESDGPNVDGSYKWAFETGNEIAAQEKGYVKNFGQGEGKEIQVAEGSVSYKAPDGSPIALTYIADENGFQPQGNHLPTPPPIPPAIQRALEYIAANPQQPGQGQPPAYKNRGKR</sequence>
<keyword evidence="4" id="KW-0812">Transmembrane</keyword>
<dbReference type="PANTHER" id="PTHR10380">
    <property type="entry name" value="CUTICLE PROTEIN"/>
    <property type="match status" value="1"/>
</dbReference>
<dbReference type="PROSITE" id="PS00233">
    <property type="entry name" value="CHIT_BIND_RR_1"/>
    <property type="match status" value="1"/>
</dbReference>
<evidence type="ECO:0000256" key="4">
    <source>
        <dbReference type="SAM" id="Phobius"/>
    </source>
</evidence>